<proteinExistence type="predicted"/>
<protein>
    <recommendedName>
        <fullName evidence="3">Oxepin-CoA hydrolase / 3-oxo-5,6-dehydrosuberyl-CoA semialdehyde dehydrogenase</fullName>
    </recommendedName>
</protein>
<keyword evidence="2" id="KW-1185">Reference proteome</keyword>
<evidence type="ECO:0000313" key="2">
    <source>
        <dbReference type="Proteomes" id="UP000094313"/>
    </source>
</evidence>
<gene>
    <name evidence="1" type="ORF">BFS30_24950</name>
</gene>
<dbReference type="InterPro" id="IPR011463">
    <property type="entry name" value="DUF1569"/>
</dbReference>
<dbReference type="Gene3D" id="1.20.120.450">
    <property type="entry name" value="dinb family like domain"/>
    <property type="match status" value="1"/>
</dbReference>
<dbReference type="InterPro" id="IPR034660">
    <property type="entry name" value="DinB/YfiT-like"/>
</dbReference>
<organism evidence="1 2">
    <name type="scientific">Pedobacter steynii</name>
    <dbReference type="NCBI Taxonomy" id="430522"/>
    <lineage>
        <taxon>Bacteria</taxon>
        <taxon>Pseudomonadati</taxon>
        <taxon>Bacteroidota</taxon>
        <taxon>Sphingobacteriia</taxon>
        <taxon>Sphingobacteriales</taxon>
        <taxon>Sphingobacteriaceae</taxon>
        <taxon>Pedobacter</taxon>
    </lineage>
</organism>
<accession>A0A1D7QN98</accession>
<dbReference type="KEGG" id="psty:BFS30_24950"/>
<evidence type="ECO:0008006" key="3">
    <source>
        <dbReference type="Google" id="ProtNLM"/>
    </source>
</evidence>
<name>A0A1D7QN98_9SPHI</name>
<dbReference type="OrthoDB" id="2599194at2"/>
<sequence>MNHLSDKENRGSLVAKESRNTLLKLFLSLNPENKALWGKMNPQQMVEHLIEQVQYTNGTKEPFCEVSEEEAMRAKLANIYSDREIPKNVILGELPGQLRYPDLQTAIDQLMTELDTFDQYFKTPGTTAIHGGFGAMNEAEWLIWHSKHFRHHLKQFGLMPFTS</sequence>
<dbReference type="RefSeq" id="WP_069381785.1">
    <property type="nucleotide sequence ID" value="NZ_CP017141.1"/>
</dbReference>
<dbReference type="Proteomes" id="UP000094313">
    <property type="component" value="Chromosome"/>
</dbReference>
<dbReference type="AlphaFoldDB" id="A0A1D7QN98"/>
<reference evidence="1 2" key="1">
    <citation type="submission" date="2016-08" db="EMBL/GenBank/DDBJ databases">
        <authorList>
            <person name="Seilhamer J.J."/>
        </authorList>
    </citation>
    <scope>NUCLEOTIDE SEQUENCE [LARGE SCALE GENOMIC DNA]</scope>
    <source>
        <strain evidence="1 2">DX4</strain>
    </source>
</reference>
<evidence type="ECO:0000313" key="1">
    <source>
        <dbReference type="EMBL" id="AOM80123.1"/>
    </source>
</evidence>
<dbReference type="Pfam" id="PF07606">
    <property type="entry name" value="DUF1569"/>
    <property type="match status" value="1"/>
</dbReference>
<dbReference type="EMBL" id="CP017141">
    <property type="protein sequence ID" value="AOM80123.1"/>
    <property type="molecule type" value="Genomic_DNA"/>
</dbReference>